<name>A0A8H7SEF3_9FUNG</name>
<feature type="region of interest" description="Disordered" evidence="2">
    <location>
        <begin position="104"/>
        <end position="138"/>
    </location>
</feature>
<evidence type="ECO:0000313" key="4">
    <source>
        <dbReference type="Proteomes" id="UP000646827"/>
    </source>
</evidence>
<feature type="coiled-coil region" evidence="1">
    <location>
        <begin position="140"/>
        <end position="167"/>
    </location>
</feature>
<evidence type="ECO:0000313" key="3">
    <source>
        <dbReference type="EMBL" id="KAG2228085.1"/>
    </source>
</evidence>
<dbReference type="EMBL" id="JAEPRB010000002">
    <property type="protein sequence ID" value="KAG2228085.1"/>
    <property type="molecule type" value="Genomic_DNA"/>
</dbReference>
<keyword evidence="1" id="KW-0175">Coiled coil</keyword>
<evidence type="ECO:0000256" key="1">
    <source>
        <dbReference type="SAM" id="Coils"/>
    </source>
</evidence>
<dbReference type="AlphaFoldDB" id="A0A8H7SEF3"/>
<accession>A0A8H7SEF3</accession>
<evidence type="ECO:0000256" key="2">
    <source>
        <dbReference type="SAM" id="MobiDB-lite"/>
    </source>
</evidence>
<gene>
    <name evidence="3" type="ORF">INT45_009131</name>
</gene>
<comment type="caution">
    <text evidence="3">The sequence shown here is derived from an EMBL/GenBank/DDBJ whole genome shotgun (WGS) entry which is preliminary data.</text>
</comment>
<reference evidence="3 4" key="1">
    <citation type="submission" date="2020-12" db="EMBL/GenBank/DDBJ databases">
        <title>Metabolic potential, ecology and presence of endohyphal bacteria is reflected in genomic diversity of Mucoromycotina.</title>
        <authorList>
            <person name="Muszewska A."/>
            <person name="Okrasinska A."/>
            <person name="Steczkiewicz K."/>
            <person name="Drgas O."/>
            <person name="Orlowska M."/>
            <person name="Perlinska-Lenart U."/>
            <person name="Aleksandrzak-Piekarczyk T."/>
            <person name="Szatraj K."/>
            <person name="Zielenkiewicz U."/>
            <person name="Pilsyk S."/>
            <person name="Malc E."/>
            <person name="Mieczkowski P."/>
            <person name="Kruszewska J.S."/>
            <person name="Biernat P."/>
            <person name="Pawlowska J."/>
        </authorList>
    </citation>
    <scope>NUCLEOTIDE SEQUENCE [LARGE SCALE GENOMIC DNA]</scope>
    <source>
        <strain evidence="3 4">CBS 142.35</strain>
    </source>
</reference>
<dbReference type="Proteomes" id="UP000646827">
    <property type="component" value="Unassembled WGS sequence"/>
</dbReference>
<organism evidence="3 4">
    <name type="scientific">Circinella minor</name>
    <dbReference type="NCBI Taxonomy" id="1195481"/>
    <lineage>
        <taxon>Eukaryota</taxon>
        <taxon>Fungi</taxon>
        <taxon>Fungi incertae sedis</taxon>
        <taxon>Mucoromycota</taxon>
        <taxon>Mucoromycotina</taxon>
        <taxon>Mucoromycetes</taxon>
        <taxon>Mucorales</taxon>
        <taxon>Lichtheimiaceae</taxon>
        <taxon>Circinella</taxon>
    </lineage>
</organism>
<protein>
    <submittedName>
        <fullName evidence="3">Uncharacterized protein</fullName>
    </submittedName>
</protein>
<proteinExistence type="predicted"/>
<keyword evidence="4" id="KW-1185">Reference proteome</keyword>
<dbReference type="OrthoDB" id="10621228at2759"/>
<sequence>MANPVKCVGCWKPTFQVRLIGNNLREETCQQVYDSLLNNNITGLKHVAKKTQQDSAFLHFESHLAASAFHNSNVTGSFIIDGVSVTVQPIILTSGERVRYSQRGLSFAPTPTTPEREATTPTSAPEREATTPTPENETWKINVKRAIVELRDKEKQHEEELARIKKNLIIGGKHWHG</sequence>